<feature type="transmembrane region" description="Helical" evidence="3">
    <location>
        <begin position="42"/>
        <end position="62"/>
    </location>
</feature>
<keyword evidence="3" id="KW-0812">Transmembrane</keyword>
<proteinExistence type="predicted"/>
<dbReference type="PANTHER" id="PTHR30386">
    <property type="entry name" value="MEMBRANE FUSION SUBUNIT OF EMRAB-TOLC MULTIDRUG EFFLUX PUMP"/>
    <property type="match status" value="1"/>
</dbReference>
<feature type="domain" description="p-hydroxybenzoic acid efflux pump subunit AaeA-like beta-barrel" evidence="5">
    <location>
        <begin position="272"/>
        <end position="364"/>
    </location>
</feature>
<dbReference type="InterPro" id="IPR058633">
    <property type="entry name" value="EmrA/FarA_HH"/>
</dbReference>
<dbReference type="Proteomes" id="UP000235347">
    <property type="component" value="Unassembled WGS sequence"/>
</dbReference>
<dbReference type="InterPro" id="IPR050739">
    <property type="entry name" value="MFP"/>
</dbReference>
<feature type="compositionally biased region" description="Polar residues" evidence="2">
    <location>
        <begin position="1"/>
        <end position="11"/>
    </location>
</feature>
<gene>
    <name evidence="6" type="ORF">C0Z19_07790</name>
</gene>
<accession>A0A2N7W9P2</accession>
<dbReference type="Pfam" id="PF25963">
    <property type="entry name" value="Beta-barrel_AAEA"/>
    <property type="match status" value="1"/>
</dbReference>
<evidence type="ECO:0000259" key="4">
    <source>
        <dbReference type="Pfam" id="PF25885"/>
    </source>
</evidence>
<dbReference type="Gene3D" id="2.40.30.170">
    <property type="match status" value="1"/>
</dbReference>
<dbReference type="AlphaFoldDB" id="A0A2N7W9P2"/>
<sequence>MNPSSALSTSGKAPASPPVPTPPAGESTGALENRLSRRRRRVFRWFGLGLVVTALAAASWWWTDARNVETTDDAYVAGDVVQVSPLIEGTAVAVFAQDTDTVEAGTPLVQIDATDARVSLDAAVDALAHAVRDYRSADADAEHERVQIRLRASDLARAEDDLQRRTAIAAEGAVSKEEFRHAGHAVTAAQAALDAQRAAYRASLAHIDGTTIASSPLVKEAAARVRSAAIVLARTVVRAPLTGRITHRVVQVGQHVTPGTPLLEIVPLERVWVDANFKESQLKQMQAGQRVTLHSDLYGGAVTFHGTIEGFEAGTGAAFAALPAQNATGNWIKVVQRVPVRIALDPHELRAHPLLIGVSMTAVVRTNEAAAAGESLALASAATNAARPLPRTADTTNIYADESHAGDALVARTIRANAAGSRGETEIDGHRQ</sequence>
<keyword evidence="3" id="KW-1133">Transmembrane helix</keyword>
<dbReference type="InterPro" id="IPR058634">
    <property type="entry name" value="AaeA-lik-b-barrel"/>
</dbReference>
<evidence type="ECO:0000259" key="5">
    <source>
        <dbReference type="Pfam" id="PF25963"/>
    </source>
</evidence>
<name>A0A2N7W9P2_9BURK</name>
<evidence type="ECO:0000313" key="7">
    <source>
        <dbReference type="Proteomes" id="UP000235347"/>
    </source>
</evidence>
<reference evidence="6 7" key="1">
    <citation type="submission" date="2018-01" db="EMBL/GenBank/DDBJ databases">
        <title>Whole genome analyses suggest that Burkholderia sensu lato contains two further novel genera in the rhizoxinica-symbiotica group Mycetohabitans gen. nov., and Trinickia gen. nov.: implications for the evolution of diazotrophy and nodulation in the Burkholderiaceae.</title>
        <authorList>
            <person name="Estrada-de los Santos P."/>
            <person name="Palmer M."/>
            <person name="Chavez-Ramirez B."/>
            <person name="Beukes C."/>
            <person name="Steenkamp E.T."/>
            <person name="Hirsch A.M."/>
            <person name="Manyaka P."/>
            <person name="Maluk M."/>
            <person name="Lafos M."/>
            <person name="Crook M."/>
            <person name="Gross E."/>
            <person name="Simon M.F."/>
            <person name="Bueno dos Reis Junior F."/>
            <person name="Poole P.S."/>
            <person name="Venter S.N."/>
            <person name="James E.K."/>
        </authorList>
    </citation>
    <scope>NUCLEOTIDE SEQUENCE [LARGE SCALE GENOMIC DNA]</scope>
    <source>
        <strain evidence="6 7">GP25-8</strain>
    </source>
</reference>
<comment type="subcellular location">
    <subcellularLocation>
        <location evidence="1">Cell envelope</location>
    </subcellularLocation>
</comment>
<dbReference type="SUPFAM" id="SSF111369">
    <property type="entry name" value="HlyD-like secretion proteins"/>
    <property type="match status" value="1"/>
</dbReference>
<evidence type="ECO:0000256" key="1">
    <source>
        <dbReference type="ARBA" id="ARBA00004196"/>
    </source>
</evidence>
<evidence type="ECO:0000256" key="2">
    <source>
        <dbReference type="SAM" id="MobiDB-lite"/>
    </source>
</evidence>
<dbReference type="RefSeq" id="WP_102609224.1">
    <property type="nucleotide sequence ID" value="NZ_CADIKD010000008.1"/>
</dbReference>
<feature type="domain" description="Multidrug export protein EmrA/FarA alpha-helical hairpin" evidence="4">
    <location>
        <begin position="114"/>
        <end position="235"/>
    </location>
</feature>
<keyword evidence="3" id="KW-0472">Membrane</keyword>
<comment type="caution">
    <text evidence="6">The sequence shown here is derived from an EMBL/GenBank/DDBJ whole genome shotgun (WGS) entry which is preliminary data.</text>
</comment>
<protein>
    <submittedName>
        <fullName evidence="6">EmrA/EmrK family multidrug efflux transporter periplasmic adaptor subunit</fullName>
    </submittedName>
</protein>
<keyword evidence="7" id="KW-1185">Reference proteome</keyword>
<evidence type="ECO:0000256" key="3">
    <source>
        <dbReference type="SAM" id="Phobius"/>
    </source>
</evidence>
<dbReference type="Pfam" id="PF25885">
    <property type="entry name" value="HH_EMRA"/>
    <property type="match status" value="1"/>
</dbReference>
<dbReference type="GO" id="GO:0030313">
    <property type="term" value="C:cell envelope"/>
    <property type="evidence" value="ECO:0007669"/>
    <property type="project" value="UniProtKB-SubCell"/>
</dbReference>
<evidence type="ECO:0000313" key="6">
    <source>
        <dbReference type="EMBL" id="PMS26128.1"/>
    </source>
</evidence>
<dbReference type="GO" id="GO:0055085">
    <property type="term" value="P:transmembrane transport"/>
    <property type="evidence" value="ECO:0007669"/>
    <property type="project" value="InterPro"/>
</dbReference>
<dbReference type="EMBL" id="PNYB01000005">
    <property type="protein sequence ID" value="PMS26128.1"/>
    <property type="molecule type" value="Genomic_DNA"/>
</dbReference>
<feature type="region of interest" description="Disordered" evidence="2">
    <location>
        <begin position="1"/>
        <end position="32"/>
    </location>
</feature>
<organism evidence="6 7">
    <name type="scientific">Trinickia soli</name>
    <dbReference type="NCBI Taxonomy" id="380675"/>
    <lineage>
        <taxon>Bacteria</taxon>
        <taxon>Pseudomonadati</taxon>
        <taxon>Pseudomonadota</taxon>
        <taxon>Betaproteobacteria</taxon>
        <taxon>Burkholderiales</taxon>
        <taxon>Burkholderiaceae</taxon>
        <taxon>Trinickia</taxon>
    </lineage>
</organism>
<dbReference type="PANTHER" id="PTHR30386:SF19">
    <property type="entry name" value="MULTIDRUG EXPORT PROTEIN EMRA-RELATED"/>
    <property type="match status" value="1"/>
</dbReference>